<dbReference type="OrthoDB" id="662905at2759"/>
<dbReference type="EMBL" id="CM017875">
    <property type="protein sequence ID" value="KAG1339221.1"/>
    <property type="molecule type" value="Genomic_DNA"/>
</dbReference>
<evidence type="ECO:0000256" key="1">
    <source>
        <dbReference type="ARBA" id="ARBA00023013"/>
    </source>
</evidence>
<comment type="caution">
    <text evidence="4">The sequence shown here is derived from an EMBL/GenBank/DDBJ whole genome shotgun (WGS) entry which is preliminary data.</text>
</comment>
<reference evidence="4" key="1">
    <citation type="journal article" date="2017" name="Gigascience">
        <title>The genome draft of coconut (Cocos nucifera).</title>
        <authorList>
            <person name="Xiao Y."/>
            <person name="Xu P."/>
            <person name="Fan H."/>
            <person name="Baudouin L."/>
            <person name="Xia W."/>
            <person name="Bocs S."/>
            <person name="Xu J."/>
            <person name="Li Q."/>
            <person name="Guo A."/>
            <person name="Zhou L."/>
            <person name="Li J."/>
            <person name="Wu Y."/>
            <person name="Ma Z."/>
            <person name="Armero A."/>
            <person name="Issali A.E."/>
            <person name="Liu N."/>
            <person name="Peng M."/>
            <person name="Yang Y."/>
        </authorList>
    </citation>
    <scope>NUCLEOTIDE SEQUENCE</scope>
    <source>
        <tissue evidence="4">Spear leaf of Hainan Tall coconut</tissue>
    </source>
</reference>
<dbReference type="InterPro" id="IPR040389">
    <property type="entry name" value="SMR"/>
</dbReference>
<organism evidence="4 5">
    <name type="scientific">Cocos nucifera</name>
    <name type="common">Coconut palm</name>
    <dbReference type="NCBI Taxonomy" id="13894"/>
    <lineage>
        <taxon>Eukaryota</taxon>
        <taxon>Viridiplantae</taxon>
        <taxon>Streptophyta</taxon>
        <taxon>Embryophyta</taxon>
        <taxon>Tracheophyta</taxon>
        <taxon>Spermatophyta</taxon>
        <taxon>Magnoliopsida</taxon>
        <taxon>Liliopsida</taxon>
        <taxon>Arecaceae</taxon>
        <taxon>Arecoideae</taxon>
        <taxon>Cocoseae</taxon>
        <taxon>Attaleinae</taxon>
        <taxon>Cocos</taxon>
    </lineage>
</organism>
<keyword evidence="5" id="KW-1185">Reference proteome</keyword>
<dbReference type="Proteomes" id="UP000797356">
    <property type="component" value="Chromosome 4"/>
</dbReference>
<evidence type="ECO:0000313" key="5">
    <source>
        <dbReference type="Proteomes" id="UP000797356"/>
    </source>
</evidence>
<dbReference type="GO" id="GO:0032875">
    <property type="term" value="P:regulation of DNA endoreduplication"/>
    <property type="evidence" value="ECO:0007669"/>
    <property type="project" value="InterPro"/>
</dbReference>
<reference evidence="4" key="2">
    <citation type="submission" date="2019-07" db="EMBL/GenBank/DDBJ databases">
        <authorList>
            <person name="Yang Y."/>
            <person name="Bocs S."/>
            <person name="Baudouin L."/>
        </authorList>
    </citation>
    <scope>NUCLEOTIDE SEQUENCE</scope>
    <source>
        <tissue evidence="4">Spear leaf of Hainan Tall coconut</tissue>
    </source>
</reference>
<dbReference type="PANTHER" id="PTHR33142:SF8">
    <property type="entry name" value="CYCLIN-DEPENDENT PROTEIN KINASE INHIBITOR SMR9"/>
    <property type="match status" value="1"/>
</dbReference>
<gene>
    <name evidence="4" type="ORF">COCNU_04G015270</name>
</gene>
<sequence length="176" mass="19676">MYSEFDVSFFGMSTPQLSQSHKDSKIHLRSSYPSPIRTLKPILEIPDELENTKKRAVVDMEQKLEDVPTFPPSSSSSSSSDNQTNKEEEKQGEAAAAKDDDGYQTPTSPRHRIPPAIECPLAPKKPTMPKRWHCIRTKAGAGRVRRRIEIESALCPDTDDLDQRKKKARGDATASP</sequence>
<feature type="region of interest" description="Disordered" evidence="3">
    <location>
        <begin position="12"/>
        <end position="33"/>
    </location>
</feature>
<accession>A0A8K0I7A9</accession>
<feature type="compositionally biased region" description="Basic and acidic residues" evidence="3">
    <location>
        <begin position="50"/>
        <end position="66"/>
    </location>
</feature>
<evidence type="ECO:0000256" key="2">
    <source>
        <dbReference type="ARBA" id="ARBA00023306"/>
    </source>
</evidence>
<dbReference type="GO" id="GO:0004860">
    <property type="term" value="F:protein kinase inhibitor activity"/>
    <property type="evidence" value="ECO:0007669"/>
    <property type="project" value="UniProtKB-KW"/>
</dbReference>
<keyword evidence="2" id="KW-0131">Cell cycle</keyword>
<keyword evidence="1" id="KW-0649">Protein kinase inhibitor</keyword>
<name>A0A8K0I7A9_COCNU</name>
<proteinExistence type="predicted"/>
<evidence type="ECO:0000313" key="4">
    <source>
        <dbReference type="EMBL" id="KAG1339221.1"/>
    </source>
</evidence>
<dbReference type="PANTHER" id="PTHR33142">
    <property type="entry name" value="CYCLIN-DEPENDENT PROTEIN KINASE INHIBITOR SMR13"/>
    <property type="match status" value="1"/>
</dbReference>
<protein>
    <submittedName>
        <fullName evidence="4">Uncharacterized protein</fullName>
    </submittedName>
</protein>
<feature type="compositionally biased region" description="Basic and acidic residues" evidence="3">
    <location>
        <begin position="84"/>
        <end position="101"/>
    </location>
</feature>
<feature type="region of interest" description="Disordered" evidence="3">
    <location>
        <begin position="151"/>
        <end position="176"/>
    </location>
</feature>
<evidence type="ECO:0000256" key="3">
    <source>
        <dbReference type="SAM" id="MobiDB-lite"/>
    </source>
</evidence>
<feature type="region of interest" description="Disordered" evidence="3">
    <location>
        <begin position="46"/>
        <end position="133"/>
    </location>
</feature>
<dbReference type="AlphaFoldDB" id="A0A8K0I7A9"/>